<proteinExistence type="predicted"/>
<sequence length="488" mass="56489">MIFSNVRADHRVIKVAGDYNLPPFEYIDEVGNYVGFNVDIMKAIELNSETSVKFIPLRWNEALKSLEDGEVDAIQGMTKTKERMKKYDFSDPILTNEQVMFVRSDENEIKSLKDLKQKRVVIQKKGSMDEYSHLLNGAFVIREDTQKEAIYLLKNGYADVFIGQKLAGLYMIQKYDLQDKIKIVGKPVLTLDYCIAVKKGNKELLKEINSTLRKVRKDGLYNTLYFKWFGENYFDKKLIFIRFIILFAASLSIALITILLLKHNNLKLKRLVEEKTEELTRLNEKLKSSNDNLMFNNDELLRNNSDLTNLNNRLLEEIEQRKRAEEKVKYYGTHDYLTGFYNRKFLLDKIEELINEDRKFALLYLDFDKFKHINDSFGHEAGDIILIETTKRIRNILQKDDVPARIGGDEFIIILTGDYEKDEIMARGKAMLSVLNEPIEFSGKIIIPSLSIGVSSYPENGSNIEELIKKADKLMYEAKADGGNSIKI</sequence>
<dbReference type="CDD" id="cd13704">
    <property type="entry name" value="PBP2_HisK"/>
    <property type="match status" value="1"/>
</dbReference>
<dbReference type="PANTHER" id="PTHR46663">
    <property type="entry name" value="DIGUANYLATE CYCLASE DGCT-RELATED"/>
    <property type="match status" value="1"/>
</dbReference>
<evidence type="ECO:0000256" key="1">
    <source>
        <dbReference type="SAM" id="Coils"/>
    </source>
</evidence>
<keyword evidence="2" id="KW-0812">Transmembrane</keyword>
<keyword evidence="4" id="KW-0378">Hydrolase</keyword>
<dbReference type="Gene3D" id="3.40.190.10">
    <property type="entry name" value="Periplasmic binding protein-like II"/>
    <property type="match status" value="2"/>
</dbReference>
<dbReference type="Pfam" id="PF00990">
    <property type="entry name" value="GGDEF"/>
    <property type="match status" value="1"/>
</dbReference>
<evidence type="ECO:0000313" key="5">
    <source>
        <dbReference type="Proteomes" id="UP000052015"/>
    </source>
</evidence>
<keyword evidence="5" id="KW-1185">Reference proteome</keyword>
<dbReference type="PANTHER" id="PTHR46663:SF3">
    <property type="entry name" value="SLL0267 PROTEIN"/>
    <property type="match status" value="1"/>
</dbReference>
<dbReference type="Proteomes" id="UP000052015">
    <property type="component" value="Unassembled WGS sequence"/>
</dbReference>
<feature type="domain" description="GGDEF" evidence="3">
    <location>
        <begin position="358"/>
        <end position="488"/>
    </location>
</feature>
<organism evidence="4 5">
    <name type="scientific">Caloramator mitchellensis</name>
    <dbReference type="NCBI Taxonomy" id="908809"/>
    <lineage>
        <taxon>Bacteria</taxon>
        <taxon>Bacillati</taxon>
        <taxon>Bacillota</taxon>
        <taxon>Clostridia</taxon>
        <taxon>Eubacteriales</taxon>
        <taxon>Clostridiaceae</taxon>
        <taxon>Caloramator</taxon>
    </lineage>
</organism>
<dbReference type="InterPro" id="IPR052163">
    <property type="entry name" value="DGC-Regulatory_Protein"/>
</dbReference>
<dbReference type="SMART" id="SM00062">
    <property type="entry name" value="PBPb"/>
    <property type="match status" value="1"/>
</dbReference>
<dbReference type="InterPro" id="IPR029787">
    <property type="entry name" value="Nucleotide_cyclase"/>
</dbReference>
<dbReference type="PROSITE" id="PS50887">
    <property type="entry name" value="GGDEF"/>
    <property type="match status" value="1"/>
</dbReference>
<dbReference type="InterPro" id="IPR001638">
    <property type="entry name" value="Solute-binding_3/MltF_N"/>
</dbReference>
<evidence type="ECO:0000259" key="3">
    <source>
        <dbReference type="PROSITE" id="PS50887"/>
    </source>
</evidence>
<dbReference type="InterPro" id="IPR000160">
    <property type="entry name" value="GGDEF_dom"/>
</dbReference>
<dbReference type="EC" id="3.1.4.52" evidence="4"/>
<gene>
    <name evidence="4" type="primary">gmr_2</name>
    <name evidence="4" type="ORF">ABG79_00699</name>
</gene>
<dbReference type="Pfam" id="PF00497">
    <property type="entry name" value="SBP_bac_3"/>
    <property type="match status" value="1"/>
</dbReference>
<accession>A0A0R3JV13</accession>
<dbReference type="InterPro" id="IPR043128">
    <property type="entry name" value="Rev_trsase/Diguanyl_cyclase"/>
</dbReference>
<dbReference type="CDD" id="cd01949">
    <property type="entry name" value="GGDEF"/>
    <property type="match status" value="1"/>
</dbReference>
<dbReference type="Gene3D" id="3.30.70.270">
    <property type="match status" value="1"/>
</dbReference>
<dbReference type="SMART" id="SM00267">
    <property type="entry name" value="GGDEF"/>
    <property type="match status" value="1"/>
</dbReference>
<comment type="caution">
    <text evidence="4">The sequence shown here is derived from an EMBL/GenBank/DDBJ whole genome shotgun (WGS) entry which is preliminary data.</text>
</comment>
<keyword evidence="2" id="KW-1133">Transmembrane helix</keyword>
<evidence type="ECO:0000256" key="2">
    <source>
        <dbReference type="SAM" id="Phobius"/>
    </source>
</evidence>
<dbReference type="AlphaFoldDB" id="A0A0R3JV13"/>
<dbReference type="GO" id="GO:0071111">
    <property type="term" value="F:cyclic-guanylate-specific phosphodiesterase activity"/>
    <property type="evidence" value="ECO:0007669"/>
    <property type="project" value="UniProtKB-EC"/>
</dbReference>
<dbReference type="EMBL" id="LKHP01000003">
    <property type="protein sequence ID" value="KRQ87361.1"/>
    <property type="molecule type" value="Genomic_DNA"/>
</dbReference>
<feature type="transmembrane region" description="Helical" evidence="2">
    <location>
        <begin position="239"/>
        <end position="261"/>
    </location>
</feature>
<feature type="coiled-coil region" evidence="1">
    <location>
        <begin position="265"/>
        <end position="327"/>
    </location>
</feature>
<reference evidence="4 5" key="1">
    <citation type="submission" date="2015-09" db="EMBL/GenBank/DDBJ databases">
        <title>Draft genome sequence of a Caloramator mitchellensis, a moderate thermophile from the Great Artesian Basin of Australia.</title>
        <authorList>
            <person name="Patel B.K."/>
        </authorList>
    </citation>
    <scope>NUCLEOTIDE SEQUENCE [LARGE SCALE GENOMIC DNA]</scope>
    <source>
        <strain evidence="4 5">VF08</strain>
    </source>
</reference>
<dbReference type="STRING" id="908809.ABG79_00699"/>
<dbReference type="SUPFAM" id="SSF55073">
    <property type="entry name" value="Nucleotide cyclase"/>
    <property type="match status" value="1"/>
</dbReference>
<keyword evidence="2" id="KW-0472">Membrane</keyword>
<dbReference type="SUPFAM" id="SSF53850">
    <property type="entry name" value="Periplasmic binding protein-like II"/>
    <property type="match status" value="1"/>
</dbReference>
<evidence type="ECO:0000313" key="4">
    <source>
        <dbReference type="EMBL" id="KRQ87361.1"/>
    </source>
</evidence>
<dbReference type="NCBIfam" id="TIGR00254">
    <property type="entry name" value="GGDEF"/>
    <property type="match status" value="1"/>
</dbReference>
<protein>
    <submittedName>
        <fullName evidence="4">Cyclic di-GMP phosphodiesterase Gmr</fullName>
        <ecNumber evidence="4">3.1.4.52</ecNumber>
    </submittedName>
</protein>
<keyword evidence="1" id="KW-0175">Coiled coil</keyword>
<name>A0A0R3JV13_CALMK</name>